<organism evidence="1 2">
    <name type="scientific">Eumeta variegata</name>
    <name type="common">Bagworm moth</name>
    <name type="synonym">Eumeta japonica</name>
    <dbReference type="NCBI Taxonomy" id="151549"/>
    <lineage>
        <taxon>Eukaryota</taxon>
        <taxon>Metazoa</taxon>
        <taxon>Ecdysozoa</taxon>
        <taxon>Arthropoda</taxon>
        <taxon>Hexapoda</taxon>
        <taxon>Insecta</taxon>
        <taxon>Pterygota</taxon>
        <taxon>Neoptera</taxon>
        <taxon>Endopterygota</taxon>
        <taxon>Lepidoptera</taxon>
        <taxon>Glossata</taxon>
        <taxon>Ditrysia</taxon>
        <taxon>Tineoidea</taxon>
        <taxon>Psychidae</taxon>
        <taxon>Oiketicinae</taxon>
        <taxon>Eumeta</taxon>
    </lineage>
</organism>
<name>A0A4C1U469_EUMVA</name>
<protein>
    <submittedName>
        <fullName evidence="1">Uncharacterized protein</fullName>
    </submittedName>
</protein>
<gene>
    <name evidence="1" type="ORF">EVAR_80671_1</name>
</gene>
<accession>A0A4C1U469</accession>
<dbReference type="EMBL" id="BGZK01000123">
    <property type="protein sequence ID" value="GBP20854.1"/>
    <property type="molecule type" value="Genomic_DNA"/>
</dbReference>
<evidence type="ECO:0000313" key="1">
    <source>
        <dbReference type="EMBL" id="GBP20854.1"/>
    </source>
</evidence>
<sequence length="91" mass="10120">MIDINRATDLMMEAMALHNERAVVILAAVRKWANLIGEITHSNRIRTWSNGFRCYVSSGSGGSLPLRSPTPASSARCSIYRISYSYQKPTT</sequence>
<dbReference type="Proteomes" id="UP000299102">
    <property type="component" value="Unassembled WGS sequence"/>
</dbReference>
<evidence type="ECO:0000313" key="2">
    <source>
        <dbReference type="Proteomes" id="UP000299102"/>
    </source>
</evidence>
<dbReference type="AlphaFoldDB" id="A0A4C1U469"/>
<comment type="caution">
    <text evidence="1">The sequence shown here is derived from an EMBL/GenBank/DDBJ whole genome shotgun (WGS) entry which is preliminary data.</text>
</comment>
<proteinExistence type="predicted"/>
<keyword evidence="2" id="KW-1185">Reference proteome</keyword>
<reference evidence="1 2" key="1">
    <citation type="journal article" date="2019" name="Commun. Biol.">
        <title>The bagworm genome reveals a unique fibroin gene that provides high tensile strength.</title>
        <authorList>
            <person name="Kono N."/>
            <person name="Nakamura H."/>
            <person name="Ohtoshi R."/>
            <person name="Tomita M."/>
            <person name="Numata K."/>
            <person name="Arakawa K."/>
        </authorList>
    </citation>
    <scope>NUCLEOTIDE SEQUENCE [LARGE SCALE GENOMIC DNA]</scope>
</reference>